<keyword evidence="3" id="KW-1185">Reference proteome</keyword>
<reference evidence="2 3" key="1">
    <citation type="journal article" date="2013" name="PLoS Genet.">
        <title>The genome and development-dependent transcriptomes of Pyronema confluens: a window into fungal evolution.</title>
        <authorList>
            <person name="Traeger S."/>
            <person name="Altegoer F."/>
            <person name="Freitag M."/>
            <person name="Gabaldon T."/>
            <person name="Kempken F."/>
            <person name="Kumar A."/>
            <person name="Marcet-Houben M."/>
            <person name="Poggeler S."/>
            <person name="Stajich J.E."/>
            <person name="Nowrousian M."/>
        </authorList>
    </citation>
    <scope>NUCLEOTIDE SEQUENCE [LARGE SCALE GENOMIC DNA]</scope>
    <source>
        <strain evidence="3">CBS 100304</strain>
        <tissue evidence="2">Vegetative mycelium</tissue>
    </source>
</reference>
<feature type="compositionally biased region" description="Low complexity" evidence="1">
    <location>
        <begin position="270"/>
        <end position="279"/>
    </location>
</feature>
<dbReference type="AlphaFoldDB" id="U4LNJ6"/>
<sequence length="344" mass="38859">MSLNSIIDYALLCPDFSSYLTLNCREIVSSALKQSYGYICPFDIRYTLPVSPIFQNGSPAYQLMTDHPDLNYLLIEQLNGELQEHKRLIQILTDANGSDMCKDEAELVYGPGVRGLLRYLVKYHILRRSTPSRELRMQKMTEFLKEYYTYTGIHEIAGVYECLSDIISQRLEKSPNDEEVEAECSYLIAQLEVLFIPEHGDTGKWLWQKESSKSEEELHILHREHKGFFWKPAQDALHQVVDEGNALSGRRKSIHYAGDLPYARPKRNNSDASDMSNASDETDLSVDSVEDGLRGLELMTGKPLPIPLMMDQNQIRPGLLQALTGTNLKGLGKFVGPAGPVSIV</sequence>
<gene>
    <name evidence="2" type="ORF">PCON_02438</name>
</gene>
<accession>U4LNJ6</accession>
<name>U4LNJ6_PYROM</name>
<organism evidence="2 3">
    <name type="scientific">Pyronema omphalodes (strain CBS 100304)</name>
    <name type="common">Pyronema confluens</name>
    <dbReference type="NCBI Taxonomy" id="1076935"/>
    <lineage>
        <taxon>Eukaryota</taxon>
        <taxon>Fungi</taxon>
        <taxon>Dikarya</taxon>
        <taxon>Ascomycota</taxon>
        <taxon>Pezizomycotina</taxon>
        <taxon>Pezizomycetes</taxon>
        <taxon>Pezizales</taxon>
        <taxon>Pyronemataceae</taxon>
        <taxon>Pyronema</taxon>
    </lineage>
</organism>
<feature type="region of interest" description="Disordered" evidence="1">
    <location>
        <begin position="258"/>
        <end position="286"/>
    </location>
</feature>
<dbReference type="OrthoDB" id="10432264at2759"/>
<proteinExistence type="predicted"/>
<evidence type="ECO:0000313" key="2">
    <source>
        <dbReference type="EMBL" id="CCX15966.1"/>
    </source>
</evidence>
<dbReference type="Proteomes" id="UP000018144">
    <property type="component" value="Unassembled WGS sequence"/>
</dbReference>
<evidence type="ECO:0000313" key="3">
    <source>
        <dbReference type="Proteomes" id="UP000018144"/>
    </source>
</evidence>
<evidence type="ECO:0000256" key="1">
    <source>
        <dbReference type="SAM" id="MobiDB-lite"/>
    </source>
</evidence>
<dbReference type="EMBL" id="HF936282">
    <property type="protein sequence ID" value="CCX15966.1"/>
    <property type="molecule type" value="Genomic_DNA"/>
</dbReference>
<protein>
    <submittedName>
        <fullName evidence="2">Uncharacterized protein</fullName>
    </submittedName>
</protein>